<organism evidence="4 5">
    <name type="scientific">Brassica napus</name>
    <name type="common">Rape</name>
    <dbReference type="NCBI Taxonomy" id="3708"/>
    <lineage>
        <taxon>Eukaryota</taxon>
        <taxon>Viridiplantae</taxon>
        <taxon>Streptophyta</taxon>
        <taxon>Embryophyta</taxon>
        <taxon>Tracheophyta</taxon>
        <taxon>Spermatophyta</taxon>
        <taxon>Magnoliopsida</taxon>
        <taxon>eudicotyledons</taxon>
        <taxon>Gunneridae</taxon>
        <taxon>Pentapetalae</taxon>
        <taxon>rosids</taxon>
        <taxon>malvids</taxon>
        <taxon>Brassicales</taxon>
        <taxon>Brassicaceae</taxon>
        <taxon>Brassiceae</taxon>
        <taxon>Brassica</taxon>
    </lineage>
</organism>
<dbReference type="InterPro" id="IPR026960">
    <property type="entry name" value="RVT-Znf"/>
</dbReference>
<dbReference type="InterPro" id="IPR012337">
    <property type="entry name" value="RNaseH-like_sf"/>
</dbReference>
<feature type="compositionally biased region" description="Pro residues" evidence="1">
    <location>
        <begin position="167"/>
        <end position="178"/>
    </location>
</feature>
<gene>
    <name evidence="4" type="primary">BnaAnng32710D</name>
    <name evidence="4" type="ORF">GSBRNA2T00096784001</name>
</gene>
<dbReference type="CDD" id="cd06222">
    <property type="entry name" value="RNase_H_like"/>
    <property type="match status" value="1"/>
</dbReference>
<dbReference type="STRING" id="3708.A0A078JXA4"/>
<evidence type="ECO:0000259" key="3">
    <source>
        <dbReference type="Pfam" id="PF13966"/>
    </source>
</evidence>
<sequence length="318" mass="35919">MRTEDLEVNEEEPALNWFKGVWNLHISPKIKMFLWKLFQKAIPVGEILVERHITTDGRCKRCGTLESIDHLFLQCPFARKIWRAAPFVSTFENSGLIDLKSVWSNLCEKNCVPPTGLVSGQLAPWILWHIWCARNQLIFEGKTITEEEALTKAITAAKEWTSNQEQRPPPPRKIPPRPQTMTNCDVLNSDAAWRASNLTAGLGWMIKTQEGSSDFTLPTPLVGSALIAEGLALREGMTSCRDMRLRKMRCESDSAQLIKTINSGTFHPELYGIISDICNLSCFFDEISFSWISREKNKAADKLAKLCLVGEEAFMADT</sequence>
<dbReference type="InterPro" id="IPR044730">
    <property type="entry name" value="RNase_H-like_dom_plant"/>
</dbReference>
<proteinExistence type="predicted"/>
<feature type="domain" description="Reverse transcriptase zinc-binding" evidence="3">
    <location>
        <begin position="10"/>
        <end position="82"/>
    </location>
</feature>
<protein>
    <submittedName>
        <fullName evidence="4">BnaAnng32710D protein</fullName>
    </submittedName>
</protein>
<dbReference type="EMBL" id="LK041278">
    <property type="protein sequence ID" value="CDY70141.1"/>
    <property type="molecule type" value="Genomic_DNA"/>
</dbReference>
<dbReference type="GO" id="GO:0003676">
    <property type="term" value="F:nucleic acid binding"/>
    <property type="evidence" value="ECO:0007669"/>
    <property type="project" value="InterPro"/>
</dbReference>
<dbReference type="Gene3D" id="3.30.420.10">
    <property type="entry name" value="Ribonuclease H-like superfamily/Ribonuclease H"/>
    <property type="match status" value="1"/>
</dbReference>
<reference evidence="4 5" key="1">
    <citation type="journal article" date="2014" name="Science">
        <title>Plant genetics. Early allopolyploid evolution in the post-Neolithic Brassica napus oilseed genome.</title>
        <authorList>
            <person name="Chalhoub B."/>
            <person name="Denoeud F."/>
            <person name="Liu S."/>
            <person name="Parkin I.A."/>
            <person name="Tang H."/>
            <person name="Wang X."/>
            <person name="Chiquet J."/>
            <person name="Belcram H."/>
            <person name="Tong C."/>
            <person name="Samans B."/>
            <person name="Correa M."/>
            <person name="Da Silva C."/>
            <person name="Just J."/>
            <person name="Falentin C."/>
            <person name="Koh C.S."/>
            <person name="Le Clainche I."/>
            <person name="Bernard M."/>
            <person name="Bento P."/>
            <person name="Noel B."/>
            <person name="Labadie K."/>
            <person name="Alberti A."/>
            <person name="Charles M."/>
            <person name="Arnaud D."/>
            <person name="Guo H."/>
            <person name="Daviaud C."/>
            <person name="Alamery S."/>
            <person name="Jabbari K."/>
            <person name="Zhao M."/>
            <person name="Edger P.P."/>
            <person name="Chelaifa H."/>
            <person name="Tack D."/>
            <person name="Lassalle G."/>
            <person name="Mestiri I."/>
            <person name="Schnel N."/>
            <person name="Le Paslier M.C."/>
            <person name="Fan G."/>
            <person name="Renault V."/>
            <person name="Bayer P.E."/>
            <person name="Golicz A.A."/>
            <person name="Manoli S."/>
            <person name="Lee T.H."/>
            <person name="Thi V.H."/>
            <person name="Chalabi S."/>
            <person name="Hu Q."/>
            <person name="Fan C."/>
            <person name="Tollenaere R."/>
            <person name="Lu Y."/>
            <person name="Battail C."/>
            <person name="Shen J."/>
            <person name="Sidebottom C.H."/>
            <person name="Wang X."/>
            <person name="Canaguier A."/>
            <person name="Chauveau A."/>
            <person name="Berard A."/>
            <person name="Deniot G."/>
            <person name="Guan M."/>
            <person name="Liu Z."/>
            <person name="Sun F."/>
            <person name="Lim Y.P."/>
            <person name="Lyons E."/>
            <person name="Town C.D."/>
            <person name="Bancroft I."/>
            <person name="Wang X."/>
            <person name="Meng J."/>
            <person name="Ma J."/>
            <person name="Pires J.C."/>
            <person name="King G.J."/>
            <person name="Brunel D."/>
            <person name="Delourme R."/>
            <person name="Renard M."/>
            <person name="Aury J.M."/>
            <person name="Adams K.L."/>
            <person name="Batley J."/>
            <person name="Snowdon R.J."/>
            <person name="Tost J."/>
            <person name="Edwards D."/>
            <person name="Zhou Y."/>
            <person name="Hua W."/>
            <person name="Sharpe A.G."/>
            <person name="Paterson A.H."/>
            <person name="Guan C."/>
            <person name="Wincker P."/>
        </authorList>
    </citation>
    <scope>NUCLEOTIDE SEQUENCE [LARGE SCALE GENOMIC DNA]</scope>
    <source>
        <strain evidence="5">cv. Darmor-bzh</strain>
    </source>
</reference>
<dbReference type="Pfam" id="PF13966">
    <property type="entry name" value="zf-RVT"/>
    <property type="match status" value="1"/>
</dbReference>
<dbReference type="OMA" id="WHIWCAR"/>
<dbReference type="GO" id="GO:0004523">
    <property type="term" value="F:RNA-DNA hybrid ribonuclease activity"/>
    <property type="evidence" value="ECO:0007669"/>
    <property type="project" value="InterPro"/>
</dbReference>
<evidence type="ECO:0000313" key="5">
    <source>
        <dbReference type="Proteomes" id="UP000028999"/>
    </source>
</evidence>
<dbReference type="InterPro" id="IPR036397">
    <property type="entry name" value="RNaseH_sf"/>
</dbReference>
<name>A0A078JXA4_BRANA</name>
<feature type="region of interest" description="Disordered" evidence="1">
    <location>
        <begin position="159"/>
        <end position="178"/>
    </location>
</feature>
<feature type="domain" description="RNase H type-1" evidence="2">
    <location>
        <begin position="188"/>
        <end position="307"/>
    </location>
</feature>
<dbReference type="InterPro" id="IPR002156">
    <property type="entry name" value="RNaseH_domain"/>
</dbReference>
<dbReference type="SUPFAM" id="SSF53098">
    <property type="entry name" value="Ribonuclease H-like"/>
    <property type="match status" value="1"/>
</dbReference>
<dbReference type="Proteomes" id="UP000028999">
    <property type="component" value="Unassembled WGS sequence"/>
</dbReference>
<dbReference type="AlphaFoldDB" id="A0A078JXA4"/>
<keyword evidence="5" id="KW-1185">Reference proteome</keyword>
<accession>A0A078JXA4</accession>
<evidence type="ECO:0000256" key="1">
    <source>
        <dbReference type="SAM" id="MobiDB-lite"/>
    </source>
</evidence>
<dbReference type="PANTHER" id="PTHR47074">
    <property type="entry name" value="BNAC02G40300D PROTEIN"/>
    <property type="match status" value="1"/>
</dbReference>
<evidence type="ECO:0000259" key="2">
    <source>
        <dbReference type="Pfam" id="PF13456"/>
    </source>
</evidence>
<dbReference type="PANTHER" id="PTHR47074:SF11">
    <property type="entry name" value="REVERSE TRANSCRIPTASE-LIKE PROTEIN"/>
    <property type="match status" value="1"/>
</dbReference>
<dbReference type="PaxDb" id="3708-A0A078JXA4"/>
<dbReference type="InterPro" id="IPR052929">
    <property type="entry name" value="RNase_H-like_EbsB-rel"/>
</dbReference>
<evidence type="ECO:0000313" key="4">
    <source>
        <dbReference type="EMBL" id="CDY70141.1"/>
    </source>
</evidence>
<dbReference type="Gramene" id="CDY70141">
    <property type="protein sequence ID" value="CDY70141"/>
    <property type="gene ID" value="GSBRNA2T00096784001"/>
</dbReference>
<dbReference type="Pfam" id="PF13456">
    <property type="entry name" value="RVT_3"/>
    <property type="match status" value="1"/>
</dbReference>